<protein>
    <submittedName>
        <fullName evidence="2">Sigma-E factor negative regulatory protein</fullName>
    </submittedName>
</protein>
<evidence type="ECO:0000259" key="1">
    <source>
        <dbReference type="Pfam" id="PF03872"/>
    </source>
</evidence>
<evidence type="ECO:0000313" key="2">
    <source>
        <dbReference type="EMBL" id="MBM0105119.1"/>
    </source>
</evidence>
<dbReference type="EMBL" id="JAEVLS010000002">
    <property type="protein sequence ID" value="MBM0105119.1"/>
    <property type="molecule type" value="Genomic_DNA"/>
</dbReference>
<dbReference type="Pfam" id="PF03872">
    <property type="entry name" value="RseA_N"/>
    <property type="match status" value="1"/>
</dbReference>
<dbReference type="Proteomes" id="UP000661077">
    <property type="component" value="Unassembled WGS sequence"/>
</dbReference>
<gene>
    <name evidence="2" type="ORF">JM946_10175</name>
</gene>
<dbReference type="InterPro" id="IPR005572">
    <property type="entry name" value="Anti-sigma_E_RseA_N"/>
</dbReference>
<dbReference type="CDD" id="cd16328">
    <property type="entry name" value="RseA_N"/>
    <property type="match status" value="1"/>
</dbReference>
<reference evidence="2 3" key="1">
    <citation type="journal article" date="2021" name="Int. J. Syst. Evol. Microbiol.">
        <title>Steroidobacter gossypii sp. nov., isolated from soil of cotton cropping field.</title>
        <authorList>
            <person name="Huang R."/>
            <person name="Yang S."/>
            <person name="Zhen C."/>
            <person name="Liu W."/>
        </authorList>
    </citation>
    <scope>NUCLEOTIDE SEQUENCE [LARGE SCALE GENOMIC DNA]</scope>
    <source>
        <strain evidence="2 3">S1-65</strain>
    </source>
</reference>
<dbReference type="PANTHER" id="PTHR38104:SF1">
    <property type="entry name" value="ANTI-SIGMA-E FACTOR RSEA"/>
    <property type="match status" value="1"/>
</dbReference>
<dbReference type="RefSeq" id="WP_203167181.1">
    <property type="nucleotide sequence ID" value="NZ_JAEVLS010000002.1"/>
</dbReference>
<dbReference type="Gene3D" id="1.10.10.880">
    <property type="entry name" value="Anti sigma-E protein RseA, N-terminal domain"/>
    <property type="match status" value="1"/>
</dbReference>
<dbReference type="PANTHER" id="PTHR38104">
    <property type="match status" value="1"/>
</dbReference>
<accession>A0ABS1WVY3</accession>
<proteinExistence type="predicted"/>
<comment type="caution">
    <text evidence="2">The sequence shown here is derived from an EMBL/GenBank/DDBJ whole genome shotgun (WGS) entry which is preliminary data.</text>
</comment>
<evidence type="ECO:0000313" key="3">
    <source>
        <dbReference type="Proteomes" id="UP000661077"/>
    </source>
</evidence>
<dbReference type="SUPFAM" id="SSF89069">
    <property type="entry name" value="N-terminal, cytoplasmic domain of anti-sigmaE factor RseA"/>
    <property type="match status" value="1"/>
</dbReference>
<organism evidence="2 3">
    <name type="scientific">Steroidobacter gossypii</name>
    <dbReference type="NCBI Taxonomy" id="2805490"/>
    <lineage>
        <taxon>Bacteria</taxon>
        <taxon>Pseudomonadati</taxon>
        <taxon>Pseudomonadota</taxon>
        <taxon>Gammaproteobacteria</taxon>
        <taxon>Steroidobacterales</taxon>
        <taxon>Steroidobacteraceae</taxon>
        <taxon>Steroidobacter</taxon>
    </lineage>
</organism>
<dbReference type="InterPro" id="IPR036147">
    <property type="entry name" value="Anti-sigma_E_RseA_N_sf"/>
</dbReference>
<dbReference type="InterPro" id="IPR052383">
    <property type="entry name" value="Anti-sigma-E_RseA-like"/>
</dbReference>
<keyword evidence="3" id="KW-1185">Reference proteome</keyword>
<sequence length="235" mass="24503">MTDALNEQLSACLDGELPAAELDLLLKRVEREAELRAAIGRYSLIGEAMRAERPAIASRDFASKVMAAVAAEPAREESATPTSVAPKRLERPAAAVRAPRISPAALRYLRPAAGMAIAAGVAAVAVLSMQPVGQPEVGSVSTPLVAANQPAANEPSIAVTNVESSYVVPTSTSNNAFIPATRLTNYVVAHGEFSSPLGRRSVWSGVLADDEEAQALEAGEAEVKISISNHGAPER</sequence>
<name>A0ABS1WVY3_9GAMM</name>
<feature type="domain" description="Anti sigma-E protein RseA N-terminal" evidence="1">
    <location>
        <begin position="6"/>
        <end position="80"/>
    </location>
</feature>